<dbReference type="AlphaFoldDB" id="R4K9B7"/>
<dbReference type="OrthoDB" id="2521404at2"/>
<evidence type="ECO:0008006" key="3">
    <source>
        <dbReference type="Google" id="ProtNLM"/>
    </source>
</evidence>
<dbReference type="RefSeq" id="WP_015616580.1">
    <property type="nucleotide sequence ID" value="NC_021182.1"/>
</dbReference>
<protein>
    <recommendedName>
        <fullName evidence="3">DUF116 domain-containing protein</fullName>
    </recommendedName>
</protein>
<dbReference type="InterPro" id="IPR002829">
    <property type="entry name" value="DUF116"/>
</dbReference>
<dbReference type="STRING" id="86416.Clopa_3508"/>
<evidence type="ECO:0000313" key="1">
    <source>
        <dbReference type="EMBL" id="AGK98296.1"/>
    </source>
</evidence>
<name>R4K9B7_CLOPA</name>
<proteinExistence type="predicted"/>
<evidence type="ECO:0000313" key="2">
    <source>
        <dbReference type="Proteomes" id="UP000013523"/>
    </source>
</evidence>
<organism evidence="1 2">
    <name type="scientific">Clostridium pasteurianum BC1</name>
    <dbReference type="NCBI Taxonomy" id="86416"/>
    <lineage>
        <taxon>Bacteria</taxon>
        <taxon>Bacillati</taxon>
        <taxon>Bacillota</taxon>
        <taxon>Clostridia</taxon>
        <taxon>Eubacteriales</taxon>
        <taxon>Clostridiaceae</taxon>
        <taxon>Clostridium</taxon>
    </lineage>
</organism>
<accession>R4K9B7</accession>
<dbReference type="eggNOG" id="COG1852">
    <property type="taxonomic scope" value="Bacteria"/>
</dbReference>
<dbReference type="PANTHER" id="PTHR43801">
    <property type="entry name" value="NUCLEOTIDE-BINDING PROTEIN-RELATED"/>
    <property type="match status" value="1"/>
</dbReference>
<dbReference type="Proteomes" id="UP000013523">
    <property type="component" value="Chromosome"/>
</dbReference>
<dbReference type="PANTHER" id="PTHR43801:SF1">
    <property type="entry name" value="POLYPRENYL SYNTHETASE"/>
    <property type="match status" value="1"/>
</dbReference>
<dbReference type="KEGG" id="cpas:Clopa_3508"/>
<dbReference type="Pfam" id="PF01976">
    <property type="entry name" value="DUF116"/>
    <property type="match status" value="1"/>
</dbReference>
<sequence length="385" mass="44462">MGNIDIVTYSLLGQHIDSNEYYVDSEAFTNEVILNGKPIMNSIILDFKNYIKENNIESLRSNEEYLLELLTLAILWQLYSDDAFELSELPKRIIKKLVELRKQGGNIKAGVDFIRGILSTIFLSPNSNYKSTINLSLKNFKRFISWLSASGEFDEEVKRFVSWEKYFSTLELKKLDEIFLATAAYVLWFSARSEVAIGKYTRNVNYFLKNKYPKHKFKEDIILCGRQRVEYHLNMVGAEIMNRAFRNDFLKTRIKKLLLPICMRYNNEKNCKAKHTEEGYVCGSCTAECRVSKLTEMGEKHRFEVLIIPHGSSAFREEKVKYGEIGIVGVDCVLNLMSGGWKARDLNLVPQCVILDYCGCKNHWSNEGIVTDINIDQLKKVLDIN</sequence>
<dbReference type="HOGENOM" id="CLU_055759_0_0_9"/>
<reference evidence="1 2" key="1">
    <citation type="submission" date="2012-01" db="EMBL/GenBank/DDBJ databases">
        <title>Complete sequence of chromosome of Clostridium pasteurianum BC1.</title>
        <authorList>
            <consortium name="US DOE Joint Genome Institute"/>
            <person name="Lucas S."/>
            <person name="Han J."/>
            <person name="Lapidus A."/>
            <person name="Cheng J.-F."/>
            <person name="Goodwin L."/>
            <person name="Pitluck S."/>
            <person name="Peters L."/>
            <person name="Mikhailova N."/>
            <person name="Teshima H."/>
            <person name="Detter J.C."/>
            <person name="Han C."/>
            <person name="Tapia R."/>
            <person name="Land M."/>
            <person name="Hauser L."/>
            <person name="Kyrpides N."/>
            <person name="Ivanova N."/>
            <person name="Pagani I."/>
            <person name="Dunn J."/>
            <person name="Taghavi S."/>
            <person name="Francis A."/>
            <person name="van der Lelie D."/>
            <person name="Woyke T."/>
        </authorList>
    </citation>
    <scope>NUCLEOTIDE SEQUENCE [LARGE SCALE GENOMIC DNA]</scope>
    <source>
        <strain evidence="1 2">BC1</strain>
    </source>
</reference>
<dbReference type="EMBL" id="CP003261">
    <property type="protein sequence ID" value="AGK98296.1"/>
    <property type="molecule type" value="Genomic_DNA"/>
</dbReference>
<keyword evidence="2" id="KW-1185">Reference proteome</keyword>
<gene>
    <name evidence="1" type="ORF">Clopa_3508</name>
</gene>
<dbReference type="PATRIC" id="fig|86416.3.peg.3506"/>